<comment type="caution">
    <text evidence="3">The sequence shown here is derived from an EMBL/GenBank/DDBJ whole genome shotgun (WGS) entry which is preliminary data.</text>
</comment>
<dbReference type="EMBL" id="JAAWWB010000012">
    <property type="protein sequence ID" value="KAG6770794.1"/>
    <property type="molecule type" value="Genomic_DNA"/>
</dbReference>
<organism evidence="3 4">
    <name type="scientific">Populus tomentosa</name>
    <name type="common">Chinese white poplar</name>
    <dbReference type="NCBI Taxonomy" id="118781"/>
    <lineage>
        <taxon>Eukaryota</taxon>
        <taxon>Viridiplantae</taxon>
        <taxon>Streptophyta</taxon>
        <taxon>Embryophyta</taxon>
        <taxon>Tracheophyta</taxon>
        <taxon>Spermatophyta</taxon>
        <taxon>Magnoliopsida</taxon>
        <taxon>eudicotyledons</taxon>
        <taxon>Gunneridae</taxon>
        <taxon>Pentapetalae</taxon>
        <taxon>rosids</taxon>
        <taxon>fabids</taxon>
        <taxon>Malpighiales</taxon>
        <taxon>Salicaceae</taxon>
        <taxon>Saliceae</taxon>
        <taxon>Populus</taxon>
    </lineage>
</organism>
<sequence>MQLIKTMLSSGCKRSLSLRAKAIFLLLLILVARADLVVAARPSNTMNKKPRFGASSTHFPQSNRPVQPSAPNPCSYIPGQGECKPPK</sequence>
<reference evidence="3" key="1">
    <citation type="journal article" date="2020" name="bioRxiv">
        <title>Hybrid origin of Populus tomentosa Carr. identified through genome sequencing and phylogenomic analysis.</title>
        <authorList>
            <person name="An X."/>
            <person name="Gao K."/>
            <person name="Chen Z."/>
            <person name="Li J."/>
            <person name="Yang X."/>
            <person name="Yang X."/>
            <person name="Zhou J."/>
            <person name="Guo T."/>
            <person name="Zhao T."/>
            <person name="Huang S."/>
            <person name="Miao D."/>
            <person name="Khan W.U."/>
            <person name="Rao P."/>
            <person name="Ye M."/>
            <person name="Lei B."/>
            <person name="Liao W."/>
            <person name="Wang J."/>
            <person name="Ji L."/>
            <person name="Li Y."/>
            <person name="Guo B."/>
            <person name="Mustafa N.S."/>
            <person name="Li S."/>
            <person name="Yun Q."/>
            <person name="Keller S.R."/>
            <person name="Mao J."/>
            <person name="Zhang R."/>
            <person name="Strauss S.H."/>
        </authorList>
    </citation>
    <scope>NUCLEOTIDE SEQUENCE</scope>
    <source>
        <strain evidence="3">GM15</strain>
        <tissue evidence="3">Leaf</tissue>
    </source>
</reference>
<protein>
    <submittedName>
        <fullName evidence="3">Uncharacterized protein</fullName>
    </submittedName>
</protein>
<keyword evidence="2" id="KW-0732">Signal</keyword>
<dbReference type="Proteomes" id="UP000886885">
    <property type="component" value="Chromosome 6D"/>
</dbReference>
<name>A0A8X8CZJ6_POPTO</name>
<dbReference type="OrthoDB" id="858586at2759"/>
<evidence type="ECO:0000256" key="2">
    <source>
        <dbReference type="SAM" id="SignalP"/>
    </source>
</evidence>
<feature type="region of interest" description="Disordered" evidence="1">
    <location>
        <begin position="45"/>
        <end position="87"/>
    </location>
</feature>
<feature type="compositionally biased region" description="Polar residues" evidence="1">
    <location>
        <begin position="54"/>
        <end position="66"/>
    </location>
</feature>
<gene>
    <name evidence="3" type="ORF">POTOM_026489</name>
</gene>
<feature type="signal peptide" evidence="2">
    <location>
        <begin position="1"/>
        <end position="39"/>
    </location>
</feature>
<accession>A0A8X8CZJ6</accession>
<evidence type="ECO:0000256" key="1">
    <source>
        <dbReference type="SAM" id="MobiDB-lite"/>
    </source>
</evidence>
<proteinExistence type="predicted"/>
<evidence type="ECO:0000313" key="3">
    <source>
        <dbReference type="EMBL" id="KAG6770794.1"/>
    </source>
</evidence>
<keyword evidence="4" id="KW-1185">Reference proteome</keyword>
<feature type="chain" id="PRO_5036473160" evidence="2">
    <location>
        <begin position="40"/>
        <end position="87"/>
    </location>
</feature>
<evidence type="ECO:0000313" key="4">
    <source>
        <dbReference type="Proteomes" id="UP000886885"/>
    </source>
</evidence>
<dbReference type="AlphaFoldDB" id="A0A8X8CZJ6"/>